<dbReference type="Proteomes" id="UP001055879">
    <property type="component" value="Linkage Group LG13"/>
</dbReference>
<dbReference type="EMBL" id="CM042059">
    <property type="protein sequence ID" value="KAI3681175.1"/>
    <property type="molecule type" value="Genomic_DNA"/>
</dbReference>
<reference evidence="1 2" key="2">
    <citation type="journal article" date="2022" name="Mol. Ecol. Resour.">
        <title>The genomes of chicory, endive, great burdock and yacon provide insights into Asteraceae paleo-polyploidization history and plant inulin production.</title>
        <authorList>
            <person name="Fan W."/>
            <person name="Wang S."/>
            <person name="Wang H."/>
            <person name="Wang A."/>
            <person name="Jiang F."/>
            <person name="Liu H."/>
            <person name="Zhao H."/>
            <person name="Xu D."/>
            <person name="Zhang Y."/>
        </authorList>
    </citation>
    <scope>NUCLEOTIDE SEQUENCE [LARGE SCALE GENOMIC DNA]</scope>
    <source>
        <strain evidence="2">cv. Niubang</strain>
    </source>
</reference>
<evidence type="ECO:0000313" key="1">
    <source>
        <dbReference type="EMBL" id="KAI3681175.1"/>
    </source>
</evidence>
<protein>
    <submittedName>
        <fullName evidence="1">Uncharacterized protein</fullName>
    </submittedName>
</protein>
<proteinExistence type="predicted"/>
<gene>
    <name evidence="1" type="ORF">L6452_35960</name>
</gene>
<accession>A0ACB8Y8K4</accession>
<organism evidence="1 2">
    <name type="scientific">Arctium lappa</name>
    <name type="common">Greater burdock</name>
    <name type="synonym">Lappa major</name>
    <dbReference type="NCBI Taxonomy" id="4217"/>
    <lineage>
        <taxon>Eukaryota</taxon>
        <taxon>Viridiplantae</taxon>
        <taxon>Streptophyta</taxon>
        <taxon>Embryophyta</taxon>
        <taxon>Tracheophyta</taxon>
        <taxon>Spermatophyta</taxon>
        <taxon>Magnoliopsida</taxon>
        <taxon>eudicotyledons</taxon>
        <taxon>Gunneridae</taxon>
        <taxon>Pentapetalae</taxon>
        <taxon>asterids</taxon>
        <taxon>campanulids</taxon>
        <taxon>Asterales</taxon>
        <taxon>Asteraceae</taxon>
        <taxon>Carduoideae</taxon>
        <taxon>Cardueae</taxon>
        <taxon>Arctiinae</taxon>
        <taxon>Arctium</taxon>
    </lineage>
</organism>
<sequence length="641" mass="71724">MHVSADSVHGYKDYDVFNEWYFVPDLYGTCYPRAYGSILDVVPELEVVVKSTVGLRRCMPVLDVESGWGQGDVYLRDVSSPNPNPVVRGPTFVPPGMPPIFTGVVDQVPRVDLASTNPVIQEANPQADMMTSVMQMVTSAMEKQQEAFLKMLEDRDATLRRHEAVEENMLVGSGGIGNRVRTEEHRVVGAPRSGKSCSYKSFLGCRPPEFSGSDDPVACVKWIQEAEQAFGSSECGDDQKFKKKLLEEYCSERAMDQIEAEFRSLEKGNLTVREYTRQFMEKLGLVRHVAPTEKEKIKAYLKGLPADMMSMVRNSKAFNLQETIEEASSWNRFTRRKCRSKHRGNCNATPQPCSKCDKFGHATKDCFECKAPGHMKRDCPKLKSGSTPEKKENSSRVPDRAFQMTADEAKASADVVSGTFTLNSVPAHVLFDLGANFSFISESFRQKFAMPTTSLENALVVEIADGSQVLIRDVLKKCALGIEGREFPIDLMPMIIGGFDVVVGMDWLASNHAEIVCSKKIIRLPNPDGDVVIYDEKREDDLHGLPPDRQVEFRIDLVPGAAPIARAPYRLAPSKMQEMMAQLQEHLGKGFIRPSSSPWGALVLFVKKKDGTMRMCIDYRELNKATVKNKYPLPRIDDLFD</sequence>
<comment type="caution">
    <text evidence="1">The sequence shown here is derived from an EMBL/GenBank/DDBJ whole genome shotgun (WGS) entry which is preliminary data.</text>
</comment>
<keyword evidence="2" id="KW-1185">Reference proteome</keyword>
<evidence type="ECO:0000313" key="2">
    <source>
        <dbReference type="Proteomes" id="UP001055879"/>
    </source>
</evidence>
<reference evidence="2" key="1">
    <citation type="journal article" date="2022" name="Mol. Ecol. Resour.">
        <title>The genomes of chicory, endive, great burdock and yacon provide insights into Asteraceae palaeo-polyploidization history and plant inulin production.</title>
        <authorList>
            <person name="Fan W."/>
            <person name="Wang S."/>
            <person name="Wang H."/>
            <person name="Wang A."/>
            <person name="Jiang F."/>
            <person name="Liu H."/>
            <person name="Zhao H."/>
            <person name="Xu D."/>
            <person name="Zhang Y."/>
        </authorList>
    </citation>
    <scope>NUCLEOTIDE SEQUENCE [LARGE SCALE GENOMIC DNA]</scope>
    <source>
        <strain evidence="2">cv. Niubang</strain>
    </source>
</reference>
<name>A0ACB8Y8K4_ARCLA</name>